<comment type="caution">
    <text evidence="1">The sequence shown here is derived from an EMBL/GenBank/DDBJ whole genome shotgun (WGS) entry which is preliminary data.</text>
</comment>
<dbReference type="AlphaFoldDB" id="A0A846QSL8"/>
<organism evidence="1 2">
    <name type="scientific">Saonia flava</name>
    <dbReference type="NCBI Taxonomy" id="523696"/>
    <lineage>
        <taxon>Bacteria</taxon>
        <taxon>Pseudomonadati</taxon>
        <taxon>Bacteroidota</taxon>
        <taxon>Flavobacteriia</taxon>
        <taxon>Flavobacteriales</taxon>
        <taxon>Flavobacteriaceae</taxon>
        <taxon>Saonia</taxon>
    </lineage>
</organism>
<dbReference type="Proteomes" id="UP000590442">
    <property type="component" value="Unassembled WGS sequence"/>
</dbReference>
<dbReference type="Pfam" id="PF14137">
    <property type="entry name" value="DUF4304"/>
    <property type="match status" value="1"/>
</dbReference>
<name>A0A846QSL8_9FLAO</name>
<dbReference type="EMBL" id="JAATJJ010000001">
    <property type="protein sequence ID" value="NJB71966.1"/>
    <property type="molecule type" value="Genomic_DNA"/>
</dbReference>
<evidence type="ECO:0008006" key="3">
    <source>
        <dbReference type="Google" id="ProtNLM"/>
    </source>
</evidence>
<sequence>MNAKEKQKEFIGSYLKPKLKEEGFRTSGQTWWKIIDDFFILINLQNSQWNSKEELSFCFNIGVGLTEKMKDPNRKKATYFDLAVPLREDTYLKDNRREHKYRKDGWLGYKLTGKTDLSDFTNELKTDFEIDILPKLNGLKTLDDCLEFYGQFEFWNNVLKTQVEELRKK</sequence>
<protein>
    <recommendedName>
        <fullName evidence="3">DUF4304 domain-containing protein</fullName>
    </recommendedName>
</protein>
<keyword evidence="2" id="KW-1185">Reference proteome</keyword>
<accession>A0A846QSL8</accession>
<reference evidence="1 2" key="1">
    <citation type="submission" date="2020-03" db="EMBL/GenBank/DDBJ databases">
        <title>Genomic Encyclopedia of Type Strains, Phase IV (KMG-IV): sequencing the most valuable type-strain genomes for metagenomic binning, comparative biology and taxonomic classification.</title>
        <authorList>
            <person name="Goeker M."/>
        </authorList>
    </citation>
    <scope>NUCLEOTIDE SEQUENCE [LARGE SCALE GENOMIC DNA]</scope>
    <source>
        <strain evidence="1 2">DSM 29762</strain>
    </source>
</reference>
<dbReference type="RefSeq" id="WP_167964253.1">
    <property type="nucleotide sequence ID" value="NZ_JAATJJ010000001.1"/>
</dbReference>
<proteinExistence type="predicted"/>
<gene>
    <name evidence="1" type="ORF">GGR42_002428</name>
</gene>
<evidence type="ECO:0000313" key="2">
    <source>
        <dbReference type="Proteomes" id="UP000590442"/>
    </source>
</evidence>
<evidence type="ECO:0000313" key="1">
    <source>
        <dbReference type="EMBL" id="NJB71966.1"/>
    </source>
</evidence>
<dbReference type="InterPro" id="IPR025412">
    <property type="entry name" value="DUF4304"/>
</dbReference>